<feature type="compositionally biased region" description="Low complexity" evidence="1">
    <location>
        <begin position="323"/>
        <end position="340"/>
    </location>
</feature>
<accession>A0A9D1T7Z1</accession>
<reference evidence="4" key="2">
    <citation type="journal article" date="2021" name="PeerJ">
        <title>Extensive microbial diversity within the chicken gut microbiome revealed by metagenomics and culture.</title>
        <authorList>
            <person name="Gilroy R."/>
            <person name="Ravi A."/>
            <person name="Getino M."/>
            <person name="Pursley I."/>
            <person name="Horton D.L."/>
            <person name="Alikhan N.F."/>
            <person name="Baker D."/>
            <person name="Gharbi K."/>
            <person name="Hall N."/>
            <person name="Watson M."/>
            <person name="Adriaenssens E.M."/>
            <person name="Foster-Nyarko E."/>
            <person name="Jarju S."/>
            <person name="Secka A."/>
            <person name="Antonio M."/>
            <person name="Oren A."/>
            <person name="Chaudhuri R.R."/>
            <person name="La Ragione R."/>
            <person name="Hildebrand F."/>
            <person name="Pallen M.J."/>
        </authorList>
    </citation>
    <scope>NUCLEOTIDE SEQUENCE</scope>
    <source>
        <strain evidence="4">ChiBcec6-7307</strain>
    </source>
</reference>
<feature type="domain" description="SH3b" evidence="3">
    <location>
        <begin position="255"/>
        <end position="322"/>
    </location>
</feature>
<keyword evidence="2" id="KW-0812">Transmembrane</keyword>
<feature type="region of interest" description="Disordered" evidence="1">
    <location>
        <begin position="323"/>
        <end position="362"/>
    </location>
</feature>
<reference evidence="4" key="1">
    <citation type="submission" date="2020-10" db="EMBL/GenBank/DDBJ databases">
        <authorList>
            <person name="Gilroy R."/>
        </authorList>
    </citation>
    <scope>NUCLEOTIDE SEQUENCE</scope>
    <source>
        <strain evidence="4">ChiBcec6-7307</strain>
    </source>
</reference>
<comment type="caution">
    <text evidence="4">The sequence shown here is derived from an EMBL/GenBank/DDBJ whole genome shotgun (WGS) entry which is preliminary data.</text>
</comment>
<dbReference type="PROSITE" id="PS51781">
    <property type="entry name" value="SH3B"/>
    <property type="match status" value="1"/>
</dbReference>
<protein>
    <submittedName>
        <fullName evidence="4">SH3 domain-containing protein</fullName>
    </submittedName>
</protein>
<evidence type="ECO:0000313" key="4">
    <source>
        <dbReference type="EMBL" id="HIV22916.1"/>
    </source>
</evidence>
<dbReference type="EMBL" id="DVOS01000033">
    <property type="protein sequence ID" value="HIV22916.1"/>
    <property type="molecule type" value="Genomic_DNA"/>
</dbReference>
<dbReference type="Pfam" id="PF08239">
    <property type="entry name" value="SH3_3"/>
    <property type="match status" value="1"/>
</dbReference>
<evidence type="ECO:0000313" key="5">
    <source>
        <dbReference type="Proteomes" id="UP000886889"/>
    </source>
</evidence>
<sequence>MLDDFREWLSDNLRYILLGLAVVLILVIGFCVVRLITGSSGSSPSDSGKAESEISTEAVTEGQEPVSEESETQGAAAAGTDSLTRDDAAILTVVREYYTAAAGKDVATLETIVSPWNEDVQNSILQNDVIESYENISTYSKKGPVDGSYVVYVYFDGKITNIDTLVPSLSMLYLTTDETGSLIVSDRESSPEVKEYIEQVSGDADVQALVADVDQKCQEAQDADPALKEFMASVNDQTAEDGEAGDDAGDTAAVGGEMTVNTEMLNIRQEPSTDSAIMGIVASGTTVTVLEDAGSGWCRISYDAGTYTIEGYVMTEYLTSSGTDTAADSTQESETQQSETDAAADGQTGETVSGSEASDAQV</sequence>
<feature type="compositionally biased region" description="Polar residues" evidence="1">
    <location>
        <begin position="348"/>
        <end position="362"/>
    </location>
</feature>
<evidence type="ECO:0000256" key="1">
    <source>
        <dbReference type="SAM" id="MobiDB-lite"/>
    </source>
</evidence>
<dbReference type="InterPro" id="IPR003646">
    <property type="entry name" value="SH3-like_bac-type"/>
</dbReference>
<feature type="region of interest" description="Disordered" evidence="1">
    <location>
        <begin position="40"/>
        <end position="79"/>
    </location>
</feature>
<keyword evidence="2" id="KW-0472">Membrane</keyword>
<dbReference type="AlphaFoldDB" id="A0A9D1T7Z1"/>
<organism evidence="4 5">
    <name type="scientific">Candidatus Merdiplasma excrementigallinarum</name>
    <dbReference type="NCBI Taxonomy" id="2840864"/>
    <lineage>
        <taxon>Bacteria</taxon>
        <taxon>Bacillati</taxon>
        <taxon>Bacillota</taxon>
        <taxon>Clostridia</taxon>
        <taxon>Lachnospirales</taxon>
        <taxon>Lachnospiraceae</taxon>
        <taxon>Lachnospiraceae incertae sedis</taxon>
        <taxon>Candidatus Merdiplasma</taxon>
    </lineage>
</organism>
<name>A0A9D1T7Z1_9FIRM</name>
<keyword evidence="2" id="KW-1133">Transmembrane helix</keyword>
<dbReference type="Gene3D" id="2.30.30.40">
    <property type="entry name" value="SH3 Domains"/>
    <property type="match status" value="1"/>
</dbReference>
<proteinExistence type="predicted"/>
<gene>
    <name evidence="4" type="ORF">IAC80_03145</name>
</gene>
<dbReference type="SMART" id="SM00287">
    <property type="entry name" value="SH3b"/>
    <property type="match status" value="1"/>
</dbReference>
<feature type="transmembrane region" description="Helical" evidence="2">
    <location>
        <begin position="15"/>
        <end position="36"/>
    </location>
</feature>
<evidence type="ECO:0000256" key="2">
    <source>
        <dbReference type="SAM" id="Phobius"/>
    </source>
</evidence>
<dbReference type="Proteomes" id="UP000886889">
    <property type="component" value="Unassembled WGS sequence"/>
</dbReference>
<evidence type="ECO:0000259" key="3">
    <source>
        <dbReference type="PROSITE" id="PS51781"/>
    </source>
</evidence>